<evidence type="ECO:0000256" key="1">
    <source>
        <dbReference type="SAM" id="Phobius"/>
    </source>
</evidence>
<keyword evidence="1" id="KW-0472">Membrane</keyword>
<proteinExistence type="predicted"/>
<keyword evidence="3" id="KW-1185">Reference proteome</keyword>
<dbReference type="NCBIfam" id="TIGR00847">
    <property type="entry name" value="ccoS"/>
    <property type="match status" value="1"/>
</dbReference>
<organism evidence="2 3">
    <name type="scientific">Roseobacter insulae</name>
    <dbReference type="NCBI Taxonomy" id="2859783"/>
    <lineage>
        <taxon>Bacteria</taxon>
        <taxon>Pseudomonadati</taxon>
        <taxon>Pseudomonadota</taxon>
        <taxon>Alphaproteobacteria</taxon>
        <taxon>Rhodobacterales</taxon>
        <taxon>Roseobacteraceae</taxon>
        <taxon>Roseobacter</taxon>
    </lineage>
</organism>
<evidence type="ECO:0000313" key="3">
    <source>
        <dbReference type="Proteomes" id="UP001138661"/>
    </source>
</evidence>
<dbReference type="InterPro" id="IPR004714">
    <property type="entry name" value="Cyt_oxidase_maturation_cbb3"/>
</dbReference>
<dbReference type="RefSeq" id="WP_219500341.1">
    <property type="nucleotide sequence ID" value="NZ_JAHXDN010000002.1"/>
</dbReference>
<dbReference type="Pfam" id="PF03597">
    <property type="entry name" value="FixS"/>
    <property type="match status" value="1"/>
</dbReference>
<dbReference type="PANTHER" id="PTHR41532">
    <property type="entry name" value="FIXS PROTEIN"/>
    <property type="match status" value="1"/>
</dbReference>
<dbReference type="PANTHER" id="PTHR41532:SF1">
    <property type="entry name" value="FIXS PROTEIN"/>
    <property type="match status" value="1"/>
</dbReference>
<evidence type="ECO:0000313" key="2">
    <source>
        <dbReference type="EMBL" id="MBW4707459.1"/>
    </source>
</evidence>
<accession>A0A9X1JZS0</accession>
<keyword evidence="1" id="KW-0812">Transmembrane</keyword>
<reference evidence="2" key="1">
    <citation type="submission" date="2021-07" db="EMBL/GenBank/DDBJ databases">
        <title>Roseobacter insulae sp. nov., isolated from a tidal flat.</title>
        <authorList>
            <person name="Park S."/>
            <person name="Yoon J.-H."/>
        </authorList>
    </citation>
    <scope>NUCLEOTIDE SEQUENCE</scope>
    <source>
        <strain evidence="2">YSTF-M11</strain>
    </source>
</reference>
<sequence>MTAIIFLIPISIGLGIMALAGFVWSVAARQYENMDSDAHRILTAEDIPLSEAEKAMLNDPDVQW</sequence>
<comment type="caution">
    <text evidence="2">The sequence shown here is derived from an EMBL/GenBank/DDBJ whole genome shotgun (WGS) entry which is preliminary data.</text>
</comment>
<protein>
    <submittedName>
        <fullName evidence="2">Cbb3-type cytochrome oxidase assembly protein CcoS</fullName>
    </submittedName>
</protein>
<feature type="transmembrane region" description="Helical" evidence="1">
    <location>
        <begin position="6"/>
        <end position="27"/>
    </location>
</feature>
<dbReference type="Proteomes" id="UP001138661">
    <property type="component" value="Unassembled WGS sequence"/>
</dbReference>
<dbReference type="EMBL" id="JAHXDN010000002">
    <property type="protein sequence ID" value="MBW4707459.1"/>
    <property type="molecule type" value="Genomic_DNA"/>
</dbReference>
<dbReference type="AlphaFoldDB" id="A0A9X1JZS0"/>
<name>A0A9X1JZS0_9RHOB</name>
<keyword evidence="1" id="KW-1133">Transmembrane helix</keyword>
<gene>
    <name evidence="2" type="primary">ccoS</name>
    <name evidence="2" type="ORF">KX928_06635</name>
</gene>